<name>A0A7X2P8S2_9FIRM</name>
<dbReference type="PANTHER" id="PTHR43278">
    <property type="entry name" value="NAD(P)H-DEPENDENT FMN-CONTAINING OXIDOREDUCTASE YWQN-RELATED"/>
    <property type="match status" value="1"/>
</dbReference>
<evidence type="ECO:0000256" key="2">
    <source>
        <dbReference type="ARBA" id="ARBA00022643"/>
    </source>
</evidence>
<dbReference type="InterPro" id="IPR051796">
    <property type="entry name" value="ISF_SsuE-like"/>
</dbReference>
<dbReference type="InterPro" id="IPR005025">
    <property type="entry name" value="FMN_Rdtase-like_dom"/>
</dbReference>
<reference evidence="4 5" key="1">
    <citation type="submission" date="2019-08" db="EMBL/GenBank/DDBJ databases">
        <title>In-depth cultivation of the pig gut microbiome towards novel bacterial diversity and tailored functional studies.</title>
        <authorList>
            <person name="Wylensek D."/>
            <person name="Hitch T.C.A."/>
            <person name="Clavel T."/>
        </authorList>
    </citation>
    <scope>NUCLEOTIDE SEQUENCE [LARGE SCALE GENOMIC DNA]</scope>
    <source>
        <strain evidence="4 5">Oil+RF-744-WCA-WT-13</strain>
    </source>
</reference>
<evidence type="ECO:0000313" key="4">
    <source>
        <dbReference type="EMBL" id="MST82334.1"/>
    </source>
</evidence>
<dbReference type="AlphaFoldDB" id="A0A7X2P8S2"/>
<dbReference type="InterPro" id="IPR029039">
    <property type="entry name" value="Flavoprotein-like_sf"/>
</dbReference>
<comment type="caution">
    <text evidence="4">The sequence shown here is derived from an EMBL/GenBank/DDBJ whole genome shotgun (WGS) entry which is preliminary data.</text>
</comment>
<evidence type="ECO:0000313" key="5">
    <source>
        <dbReference type="Proteomes" id="UP000466864"/>
    </source>
</evidence>
<organism evidence="4 5">
    <name type="scientific">Bilifractor porci</name>
    <dbReference type="NCBI Taxonomy" id="2606636"/>
    <lineage>
        <taxon>Bacteria</taxon>
        <taxon>Bacillati</taxon>
        <taxon>Bacillota</taxon>
        <taxon>Clostridia</taxon>
        <taxon>Lachnospirales</taxon>
        <taxon>Lachnospiraceae</taxon>
        <taxon>Bilifractor</taxon>
    </lineage>
</organism>
<dbReference type="RefSeq" id="WP_154458237.1">
    <property type="nucleotide sequence ID" value="NZ_VUMV01000005.1"/>
</dbReference>
<gene>
    <name evidence="4" type="ORF">FYJ60_08405</name>
</gene>
<dbReference type="Pfam" id="PF03358">
    <property type="entry name" value="FMN_red"/>
    <property type="match status" value="1"/>
</dbReference>
<feature type="domain" description="NADPH-dependent FMN reductase-like" evidence="3">
    <location>
        <begin position="1"/>
        <end position="139"/>
    </location>
</feature>
<dbReference type="EMBL" id="VUMV01000005">
    <property type="protein sequence ID" value="MST82334.1"/>
    <property type="molecule type" value="Genomic_DNA"/>
</dbReference>
<proteinExistence type="predicted"/>
<evidence type="ECO:0000259" key="3">
    <source>
        <dbReference type="Pfam" id="PF03358"/>
    </source>
</evidence>
<protein>
    <submittedName>
        <fullName evidence="4">Flavodoxin family protein</fullName>
    </submittedName>
</protein>
<keyword evidence="5" id="KW-1185">Reference proteome</keyword>
<dbReference type="PANTHER" id="PTHR43278:SF4">
    <property type="entry name" value="NAD(P)H-DEPENDENT FMN-CONTAINING OXIDOREDUCTASE YWQN-RELATED"/>
    <property type="match status" value="1"/>
</dbReference>
<dbReference type="Proteomes" id="UP000466864">
    <property type="component" value="Unassembled WGS sequence"/>
</dbReference>
<keyword evidence="2" id="KW-0288">FMN</keyword>
<accession>A0A7X2P8S2</accession>
<evidence type="ECO:0000256" key="1">
    <source>
        <dbReference type="ARBA" id="ARBA00022630"/>
    </source>
</evidence>
<keyword evidence="1" id="KW-0285">Flavoprotein</keyword>
<dbReference type="GO" id="GO:0016491">
    <property type="term" value="F:oxidoreductase activity"/>
    <property type="evidence" value="ECO:0007669"/>
    <property type="project" value="InterPro"/>
</dbReference>
<dbReference type="Gene3D" id="3.40.50.360">
    <property type="match status" value="1"/>
</dbReference>
<sequence length="193" mass="20688">MKVLMINGSRREHGCTEAALQIAAGALKEEGIDSELVFAGADSVNGNLNTLVKTLKEKCAEADGFIFGAPVYYASPSGEIQVVLDRLFSVAGKEMKYKPAAVVTSARRAGTTASLDVLAKYPAINEMPIVTSCYWTMVHGMRPEDVQKDEEGAYVIKRLGKNLAWILKSIEAGKAAGVPQPQPAQKPTTNFIG</sequence>
<dbReference type="SUPFAM" id="SSF52218">
    <property type="entry name" value="Flavoproteins"/>
    <property type="match status" value="1"/>
</dbReference>